<dbReference type="Pfam" id="PF04657">
    <property type="entry name" value="DMT_YdcZ"/>
    <property type="match status" value="2"/>
</dbReference>
<feature type="transmembrane region" description="Helical" evidence="1">
    <location>
        <begin position="160"/>
        <end position="181"/>
    </location>
</feature>
<evidence type="ECO:0000313" key="2">
    <source>
        <dbReference type="EMBL" id="PCF55151.1"/>
    </source>
</evidence>
<dbReference type="InterPro" id="IPR006750">
    <property type="entry name" value="YdcZ"/>
</dbReference>
<feature type="transmembrane region" description="Helical" evidence="1">
    <location>
        <begin position="261"/>
        <end position="281"/>
    </location>
</feature>
<comment type="caution">
    <text evidence="2">The sequence shown here is derived from an EMBL/GenBank/DDBJ whole genome shotgun (WGS) entry which is preliminary data.</text>
</comment>
<evidence type="ECO:0000256" key="1">
    <source>
        <dbReference type="SAM" id="Phobius"/>
    </source>
</evidence>
<keyword evidence="1" id="KW-0472">Membrane</keyword>
<dbReference type="GO" id="GO:0005886">
    <property type="term" value="C:plasma membrane"/>
    <property type="evidence" value="ECO:0007669"/>
    <property type="project" value="TreeGrafter"/>
</dbReference>
<dbReference type="Proteomes" id="UP000218335">
    <property type="component" value="Unassembled WGS sequence"/>
</dbReference>
<name>A0A2A4GXJ1_9STAP</name>
<accession>A0A2A4GXJ1</accession>
<feature type="transmembrane region" description="Helical" evidence="1">
    <location>
        <begin position="6"/>
        <end position="22"/>
    </location>
</feature>
<dbReference type="RefSeq" id="WP_096544104.1">
    <property type="nucleotide sequence ID" value="NZ_MWUP01000001.1"/>
</dbReference>
<evidence type="ECO:0000313" key="3">
    <source>
        <dbReference type="Proteomes" id="UP000218335"/>
    </source>
</evidence>
<feature type="transmembrane region" description="Helical" evidence="1">
    <location>
        <begin position="193"/>
        <end position="214"/>
    </location>
</feature>
<feature type="transmembrane region" description="Helical" evidence="1">
    <location>
        <begin position="127"/>
        <end position="148"/>
    </location>
</feature>
<feature type="transmembrane region" description="Helical" evidence="1">
    <location>
        <begin position="34"/>
        <end position="60"/>
    </location>
</feature>
<dbReference type="EMBL" id="MWUU01000008">
    <property type="protein sequence ID" value="PCF55151.1"/>
    <property type="molecule type" value="Genomic_DNA"/>
</dbReference>
<protein>
    <recommendedName>
        <fullName evidence="4">Integral membrane protein</fullName>
    </recommendedName>
</protein>
<organism evidence="2 3">
    <name type="scientific">Staphylococcus delphini</name>
    <dbReference type="NCBI Taxonomy" id="53344"/>
    <lineage>
        <taxon>Bacteria</taxon>
        <taxon>Bacillati</taxon>
        <taxon>Bacillota</taxon>
        <taxon>Bacilli</taxon>
        <taxon>Bacillales</taxon>
        <taxon>Staphylococcaceae</taxon>
        <taxon>Staphylococcus</taxon>
        <taxon>Staphylococcus intermedius group</taxon>
    </lineage>
</organism>
<reference evidence="2 3" key="1">
    <citation type="journal article" date="2017" name="PLoS ONE">
        <title>Development of a real-time PCR for detection of Staphylococcus pseudintermedius using a novel automated comparison of whole-genome sequences.</title>
        <authorList>
            <person name="Verstappen K.M."/>
            <person name="Huijbregts L."/>
            <person name="Spaninks M."/>
            <person name="Wagenaar J.A."/>
            <person name="Fluit A.C."/>
            <person name="Duim B."/>
        </authorList>
    </citation>
    <scope>NUCLEOTIDE SEQUENCE [LARGE SCALE GENOMIC DNA]</scope>
    <source>
        <strain evidence="2 3">215070706401-1</strain>
    </source>
</reference>
<keyword evidence="1" id="KW-1133">Transmembrane helix</keyword>
<gene>
    <name evidence="2" type="ORF">B5C08_07655</name>
</gene>
<dbReference type="AlphaFoldDB" id="A0A2A4GXJ1"/>
<feature type="transmembrane region" description="Helical" evidence="1">
    <location>
        <begin position="99"/>
        <end position="121"/>
    </location>
</feature>
<dbReference type="PANTHER" id="PTHR34821">
    <property type="entry name" value="INNER MEMBRANE PROTEIN YDCZ"/>
    <property type="match status" value="1"/>
</dbReference>
<sequence>MLSLLLILGLVAGAVIPVQTSINSRLSRYTQSSLYASAISFTVGTLLLVILNFILNPHLLTAEAFGHYHFDYYWYVGGLMGVIYLTGNMILLPRIGASLTVVTTITGQILMSVLIDTFGWFNVDVQTLHVMKVLGIVLLLIGIILMNLQKNAKQLAQTGHNGPWMLVGMIIGFTPPIQTAINSHLGQTLHSPFFASLVSFTVGASALIILTLVLHRHVKIHPTSEQHGPLKWWHFVGGALGVIFVTTNIILTPVIGVTFTLITVMVGQIIMGLLIDHFGLFGVPHRHITKQRLLGFVLIIIAIMIIQFN</sequence>
<evidence type="ECO:0008006" key="4">
    <source>
        <dbReference type="Google" id="ProtNLM"/>
    </source>
</evidence>
<feature type="transmembrane region" description="Helical" evidence="1">
    <location>
        <begin position="293"/>
        <end position="308"/>
    </location>
</feature>
<dbReference type="PANTHER" id="PTHR34821:SF2">
    <property type="entry name" value="INNER MEMBRANE PROTEIN YDCZ"/>
    <property type="match status" value="1"/>
</dbReference>
<proteinExistence type="predicted"/>
<feature type="transmembrane region" description="Helical" evidence="1">
    <location>
        <begin position="235"/>
        <end position="255"/>
    </location>
</feature>
<keyword evidence="1" id="KW-0812">Transmembrane</keyword>
<feature type="transmembrane region" description="Helical" evidence="1">
    <location>
        <begin position="72"/>
        <end position="92"/>
    </location>
</feature>